<dbReference type="Proteomes" id="UP000676409">
    <property type="component" value="Plasmid unnamed"/>
</dbReference>
<evidence type="ECO:0000256" key="1">
    <source>
        <dbReference type="ARBA" id="ARBA00009370"/>
    </source>
</evidence>
<organism evidence="6 7">
    <name type="scientific">Phenylobacterium montanum</name>
    <dbReference type="NCBI Taxonomy" id="2823693"/>
    <lineage>
        <taxon>Bacteria</taxon>
        <taxon>Pseudomonadati</taxon>
        <taxon>Pseudomonadota</taxon>
        <taxon>Alphaproteobacteria</taxon>
        <taxon>Caulobacterales</taxon>
        <taxon>Caulobacteraceae</taxon>
        <taxon>Phenylobacterium</taxon>
    </lineage>
</organism>
<keyword evidence="4" id="KW-1133">Transmembrane helix</keyword>
<evidence type="ECO:0000313" key="7">
    <source>
        <dbReference type="Proteomes" id="UP000676409"/>
    </source>
</evidence>
<dbReference type="SUPFAM" id="SSF51306">
    <property type="entry name" value="LexA/Signal peptidase"/>
    <property type="match status" value="1"/>
</dbReference>
<reference evidence="6" key="1">
    <citation type="submission" date="2021-04" db="EMBL/GenBank/DDBJ databases">
        <title>The complete genome sequence of Caulobacter sp. S6.</title>
        <authorList>
            <person name="Tang Y."/>
            <person name="Ouyang W."/>
            <person name="Liu Q."/>
            <person name="Huang B."/>
            <person name="Guo Z."/>
            <person name="Lei P."/>
        </authorList>
    </citation>
    <scope>NUCLEOTIDE SEQUENCE</scope>
    <source>
        <strain evidence="6">S6</strain>
        <plasmid evidence="6">unnamed</plasmid>
    </source>
</reference>
<evidence type="ECO:0000259" key="5">
    <source>
        <dbReference type="Pfam" id="PF10502"/>
    </source>
</evidence>
<evidence type="ECO:0000256" key="4">
    <source>
        <dbReference type="SAM" id="Phobius"/>
    </source>
</evidence>
<dbReference type="KEGG" id="caul:KCG34_25720"/>
<proteinExistence type="inferred from homology"/>
<dbReference type="GO" id="GO:0004252">
    <property type="term" value="F:serine-type endopeptidase activity"/>
    <property type="evidence" value="ECO:0007669"/>
    <property type="project" value="InterPro"/>
</dbReference>
<dbReference type="Gene3D" id="2.10.109.10">
    <property type="entry name" value="Umud Fragment, subunit A"/>
    <property type="match status" value="1"/>
</dbReference>
<dbReference type="Pfam" id="PF10502">
    <property type="entry name" value="Peptidase_S26"/>
    <property type="match status" value="1"/>
</dbReference>
<accession>A0A975G4G9</accession>
<sequence length="186" mass="19932">MFDVPISSFVPRGRVARTGRTAPAVLLFGLAVLTAIWLVSRPIVLLNRTPSEPPGFYILTARAPSRGDIIAFKTPAPAFPYADERMGYLHHRPLLKAVAAVGGDRVCTTGGELVVNGVARAPIAAADHQGMALPHWIGCRRLDEGEVFVFSARVPNSFDSRYYGPVRLGDVLGVYELAAPIAPEAG</sequence>
<comment type="similarity">
    <text evidence="1">Belongs to the peptidase S26 family.</text>
</comment>
<dbReference type="EMBL" id="CP073079">
    <property type="protein sequence ID" value="QUD90958.1"/>
    <property type="molecule type" value="Genomic_DNA"/>
</dbReference>
<keyword evidence="4" id="KW-0472">Membrane</keyword>
<evidence type="ECO:0000313" key="6">
    <source>
        <dbReference type="EMBL" id="QUD90958.1"/>
    </source>
</evidence>
<dbReference type="GO" id="GO:0016020">
    <property type="term" value="C:membrane"/>
    <property type="evidence" value="ECO:0007669"/>
    <property type="project" value="InterPro"/>
</dbReference>
<dbReference type="GO" id="GO:0006465">
    <property type="term" value="P:signal peptide processing"/>
    <property type="evidence" value="ECO:0007669"/>
    <property type="project" value="InterPro"/>
</dbReference>
<gene>
    <name evidence="6" type="ORF">KCG34_25720</name>
</gene>
<name>A0A975G4G9_9CAUL</name>
<keyword evidence="7" id="KW-1185">Reference proteome</keyword>
<feature type="transmembrane region" description="Helical" evidence="4">
    <location>
        <begin position="21"/>
        <end position="40"/>
    </location>
</feature>
<geneLocation type="plasmid" evidence="6 7">
    <name>unnamed</name>
</geneLocation>
<keyword evidence="6" id="KW-0614">Plasmid</keyword>
<protein>
    <recommendedName>
        <fullName evidence="2">Signal peptidase I</fullName>
    </recommendedName>
    <alternativeName>
        <fullName evidence="3">Leader peptidase I</fullName>
    </alternativeName>
</protein>
<dbReference type="InterPro" id="IPR000223">
    <property type="entry name" value="Pept_S26A_signal_pept_1"/>
</dbReference>
<dbReference type="InterPro" id="IPR036286">
    <property type="entry name" value="LexA/Signal_pep-like_sf"/>
</dbReference>
<dbReference type="AlphaFoldDB" id="A0A975G4G9"/>
<dbReference type="InterPro" id="IPR019533">
    <property type="entry name" value="Peptidase_S26"/>
</dbReference>
<dbReference type="PANTHER" id="PTHR43390">
    <property type="entry name" value="SIGNAL PEPTIDASE I"/>
    <property type="match status" value="1"/>
</dbReference>
<evidence type="ECO:0000256" key="2">
    <source>
        <dbReference type="ARBA" id="ARBA00019232"/>
    </source>
</evidence>
<dbReference type="RefSeq" id="WP_211941004.1">
    <property type="nucleotide sequence ID" value="NZ_CP073079.1"/>
</dbReference>
<evidence type="ECO:0000256" key="3">
    <source>
        <dbReference type="ARBA" id="ARBA00029906"/>
    </source>
</evidence>
<keyword evidence="4" id="KW-0812">Transmembrane</keyword>
<dbReference type="GO" id="GO:0010027">
    <property type="term" value="P:thylakoid membrane organization"/>
    <property type="evidence" value="ECO:0007669"/>
    <property type="project" value="TreeGrafter"/>
</dbReference>
<dbReference type="PANTHER" id="PTHR43390:SF1">
    <property type="entry name" value="CHLOROPLAST PROCESSING PEPTIDASE"/>
    <property type="match status" value="1"/>
</dbReference>
<feature type="domain" description="Peptidase S26" evidence="5">
    <location>
        <begin position="25"/>
        <end position="175"/>
    </location>
</feature>